<dbReference type="Gene3D" id="3.40.50.1240">
    <property type="entry name" value="Phosphoglycerate mutase-like"/>
    <property type="match status" value="1"/>
</dbReference>
<evidence type="ECO:0000313" key="1">
    <source>
        <dbReference type="EMBL" id="PSH55871.1"/>
    </source>
</evidence>
<dbReference type="PANTHER" id="PTHR48100">
    <property type="entry name" value="BROAD-SPECIFICITY PHOSPHATASE YOR283W-RELATED"/>
    <property type="match status" value="1"/>
</dbReference>
<organism evidence="1 2">
    <name type="scientific">Phyllobacterium endophyticum</name>
    <dbReference type="NCBI Taxonomy" id="1149773"/>
    <lineage>
        <taxon>Bacteria</taxon>
        <taxon>Pseudomonadati</taxon>
        <taxon>Pseudomonadota</taxon>
        <taxon>Alphaproteobacteria</taxon>
        <taxon>Hyphomicrobiales</taxon>
        <taxon>Phyllobacteriaceae</taxon>
        <taxon>Phyllobacterium</taxon>
    </lineage>
</organism>
<evidence type="ECO:0000313" key="2">
    <source>
        <dbReference type="Proteomes" id="UP000241158"/>
    </source>
</evidence>
<dbReference type="CDD" id="cd07067">
    <property type="entry name" value="HP_PGM_like"/>
    <property type="match status" value="1"/>
</dbReference>
<dbReference type="Pfam" id="PF00300">
    <property type="entry name" value="His_Phos_1"/>
    <property type="match status" value="1"/>
</dbReference>
<dbReference type="AlphaFoldDB" id="A0A2P7ANT7"/>
<dbReference type="GO" id="GO:0016791">
    <property type="term" value="F:phosphatase activity"/>
    <property type="evidence" value="ECO:0007669"/>
    <property type="project" value="TreeGrafter"/>
</dbReference>
<dbReference type="SMART" id="SM00855">
    <property type="entry name" value="PGAM"/>
    <property type="match status" value="1"/>
</dbReference>
<comment type="caution">
    <text evidence="1">The sequence shown here is derived from an EMBL/GenBank/DDBJ whole genome shotgun (WGS) entry which is preliminary data.</text>
</comment>
<dbReference type="OrthoDB" id="9783269at2"/>
<protein>
    <submittedName>
        <fullName evidence="1">Histidine phosphatase family protein</fullName>
    </submittedName>
</protein>
<proteinExistence type="predicted"/>
<name>A0A2P7ANT7_9HYPH</name>
<dbReference type="PANTHER" id="PTHR48100:SF2">
    <property type="entry name" value="CONSERVED PROTEIN"/>
    <property type="match status" value="1"/>
</dbReference>
<sequence length="203" mass="22266">MTVTFFLVRHAAHNNVGSFLAGRATGITLGEAGRAQARALAERMQRENVDAVFTSPRERTRETAHAITSLSRLQEPKVADELDEVDFGEWSGKSFAVLEADPLWRRWNSIRSLARTPGGETMLDVQSRVVRLVEGLASGNSGRRLALVTHSDVIKAAVSHVLGLPIDAWPRFEIAPASVTTFVIGDWGAKLMTLNEMIFEPTS</sequence>
<dbReference type="EMBL" id="PGGN01000004">
    <property type="protein sequence ID" value="PSH55871.1"/>
    <property type="molecule type" value="Genomic_DNA"/>
</dbReference>
<dbReference type="InterPro" id="IPR013078">
    <property type="entry name" value="His_Pase_superF_clade-1"/>
</dbReference>
<dbReference type="RefSeq" id="WP_106718285.1">
    <property type="nucleotide sequence ID" value="NZ_JACHXT010000001.1"/>
</dbReference>
<dbReference type="SUPFAM" id="SSF53254">
    <property type="entry name" value="Phosphoglycerate mutase-like"/>
    <property type="match status" value="1"/>
</dbReference>
<dbReference type="InterPro" id="IPR050275">
    <property type="entry name" value="PGM_Phosphatase"/>
</dbReference>
<keyword evidence="2" id="KW-1185">Reference proteome</keyword>
<dbReference type="Proteomes" id="UP000241158">
    <property type="component" value="Unassembled WGS sequence"/>
</dbReference>
<dbReference type="GO" id="GO:0005737">
    <property type="term" value="C:cytoplasm"/>
    <property type="evidence" value="ECO:0007669"/>
    <property type="project" value="TreeGrafter"/>
</dbReference>
<reference evidence="2" key="1">
    <citation type="submission" date="2017-11" db="EMBL/GenBank/DDBJ databases">
        <authorList>
            <person name="Kuznetsova I."/>
            <person name="Sazanova A."/>
            <person name="Chirak E."/>
            <person name="Safronova V."/>
            <person name="Willems A."/>
        </authorList>
    </citation>
    <scope>NUCLEOTIDE SEQUENCE [LARGE SCALE GENOMIC DNA]</scope>
    <source>
        <strain evidence="2">PEPV15</strain>
    </source>
</reference>
<gene>
    <name evidence="1" type="ORF">CU100_19690</name>
</gene>
<dbReference type="InterPro" id="IPR029033">
    <property type="entry name" value="His_PPase_superfam"/>
</dbReference>
<accession>A0A2P7ANT7</accession>